<gene>
    <name evidence="2" type="ORF">DW070_02260</name>
    <name evidence="3" type="ORF">DW747_08990</name>
</gene>
<keyword evidence="5" id="KW-1185">Reference proteome</keyword>
<evidence type="ECO:0000313" key="4">
    <source>
        <dbReference type="Proteomes" id="UP000260773"/>
    </source>
</evidence>
<accession>A0A3E2XN65</accession>
<dbReference type="RefSeq" id="WP_117526894.1">
    <property type="nucleotide sequence ID" value="NZ_QVFD01000007.1"/>
</dbReference>
<dbReference type="InterPro" id="IPR006674">
    <property type="entry name" value="HD_domain"/>
</dbReference>
<dbReference type="EMBL" id="QVEP01000004">
    <property type="protein sequence ID" value="RGB81639.1"/>
    <property type="molecule type" value="Genomic_DNA"/>
</dbReference>
<sequence>MYWDILNELLHKDCLQQLKKFKQHRFTTTYEHCRHVAVTSYQLAEKWHITVNEKALAVACMFHDYYLYDIKDEHLGPWHHGTRHASIAIRNAEKVYPLNNLEKEIIRSHMWPLNITQIPASREAWLVCLADKVCAVEEMFPFLATKNSHLSDSGNS</sequence>
<dbReference type="EMBL" id="QVFD01000007">
    <property type="protein sequence ID" value="RGC47029.1"/>
    <property type="molecule type" value="Genomic_DNA"/>
</dbReference>
<comment type="caution">
    <text evidence="3">The sequence shown here is derived from an EMBL/GenBank/DDBJ whole genome shotgun (WGS) entry which is preliminary data.</text>
</comment>
<feature type="domain" description="HD" evidence="1">
    <location>
        <begin position="29"/>
        <end position="135"/>
    </location>
</feature>
<name>A0A3E2XN65_9FIRM</name>
<dbReference type="SUPFAM" id="SSF109604">
    <property type="entry name" value="HD-domain/PDEase-like"/>
    <property type="match status" value="1"/>
</dbReference>
<dbReference type="InterPro" id="IPR003607">
    <property type="entry name" value="HD/PDEase_dom"/>
</dbReference>
<dbReference type="Proteomes" id="UP000260773">
    <property type="component" value="Unassembled WGS sequence"/>
</dbReference>
<dbReference type="Proteomes" id="UP000261231">
    <property type="component" value="Unassembled WGS sequence"/>
</dbReference>
<evidence type="ECO:0000313" key="2">
    <source>
        <dbReference type="EMBL" id="RGB81639.1"/>
    </source>
</evidence>
<evidence type="ECO:0000259" key="1">
    <source>
        <dbReference type="Pfam" id="PF01966"/>
    </source>
</evidence>
<protein>
    <submittedName>
        <fullName evidence="3">HD domain-containing protein</fullName>
    </submittedName>
</protein>
<organism evidence="3 5">
    <name type="scientific">Coprococcus catus</name>
    <dbReference type="NCBI Taxonomy" id="116085"/>
    <lineage>
        <taxon>Bacteria</taxon>
        <taxon>Bacillati</taxon>
        <taxon>Bacillota</taxon>
        <taxon>Clostridia</taxon>
        <taxon>Lachnospirales</taxon>
        <taxon>Lachnospiraceae</taxon>
        <taxon>Coprococcus</taxon>
    </lineage>
</organism>
<dbReference type="Gene3D" id="1.10.3210.10">
    <property type="entry name" value="Hypothetical protein af1432"/>
    <property type="match status" value="1"/>
</dbReference>
<dbReference type="CDD" id="cd00077">
    <property type="entry name" value="HDc"/>
    <property type="match status" value="1"/>
</dbReference>
<dbReference type="OrthoDB" id="360187at2"/>
<dbReference type="AlphaFoldDB" id="A0A3E2XN65"/>
<evidence type="ECO:0000313" key="3">
    <source>
        <dbReference type="EMBL" id="RGC47029.1"/>
    </source>
</evidence>
<dbReference type="Pfam" id="PF01966">
    <property type="entry name" value="HD"/>
    <property type="match status" value="1"/>
</dbReference>
<evidence type="ECO:0000313" key="5">
    <source>
        <dbReference type="Proteomes" id="UP000261231"/>
    </source>
</evidence>
<proteinExistence type="predicted"/>
<reference evidence="4 5" key="1">
    <citation type="submission" date="2018-08" db="EMBL/GenBank/DDBJ databases">
        <title>A genome reference for cultivated species of the human gut microbiota.</title>
        <authorList>
            <person name="Zou Y."/>
            <person name="Xue W."/>
            <person name="Luo G."/>
        </authorList>
    </citation>
    <scope>NUCLEOTIDE SEQUENCE [LARGE SCALE GENOMIC DNA]</scope>
    <source>
        <strain evidence="2 4">AF45-17</strain>
        <strain evidence="3 5">AM28-39</strain>
    </source>
</reference>